<comment type="similarity">
    <text evidence="1 10">Belongs to the RNA polymerase subunit omega family.</text>
</comment>
<dbReference type="GO" id="GO:0006351">
    <property type="term" value="P:DNA-templated transcription"/>
    <property type="evidence" value="ECO:0007669"/>
    <property type="project" value="UniProtKB-UniRule"/>
</dbReference>
<dbReference type="OrthoDB" id="48414at2"/>
<keyword evidence="5 10" id="KW-0808">Transferase</keyword>
<dbReference type="InterPro" id="IPR006110">
    <property type="entry name" value="Pol_omega/Rpo6/RPB6"/>
</dbReference>
<dbReference type="InterPro" id="IPR036161">
    <property type="entry name" value="RPB6/omega-like_sf"/>
</dbReference>
<proteinExistence type="inferred from homology"/>
<comment type="subunit">
    <text evidence="10">The RNAP catalytic core consists of 2 alpha, 1 beta, 1 beta' and 1 omega subunit. When a sigma factor is associated with the core the holoenzyme is formed, which can initiate transcription.</text>
</comment>
<dbReference type="InterPro" id="IPR003716">
    <property type="entry name" value="DNA-dir_RNA_pol_omega"/>
</dbReference>
<dbReference type="NCBIfam" id="TIGR00690">
    <property type="entry name" value="rpoZ"/>
    <property type="match status" value="1"/>
</dbReference>
<dbReference type="Pfam" id="PF01192">
    <property type="entry name" value="RNA_pol_Rpb6"/>
    <property type="match status" value="1"/>
</dbReference>
<keyword evidence="4 10" id="KW-0240">DNA-directed RNA polymerase</keyword>
<dbReference type="Gene3D" id="3.90.940.10">
    <property type="match status" value="1"/>
</dbReference>
<reference evidence="12" key="1">
    <citation type="submission" date="2016-11" db="EMBL/GenBank/DDBJ databases">
        <authorList>
            <person name="Varghese N."/>
            <person name="Submissions S."/>
        </authorList>
    </citation>
    <scope>NUCLEOTIDE SEQUENCE [LARGE SCALE GENOMIC DNA]</scope>
    <source>
        <strain evidence="12">DSM 15807</strain>
    </source>
</reference>
<dbReference type="Proteomes" id="UP000242592">
    <property type="component" value="Unassembled WGS sequence"/>
</dbReference>
<dbReference type="SMART" id="SM01409">
    <property type="entry name" value="RNA_pol_Rpb6"/>
    <property type="match status" value="1"/>
</dbReference>
<gene>
    <name evidence="10" type="primary">rpoZ</name>
    <name evidence="11" type="ORF">SAMN02745199_0767</name>
</gene>
<dbReference type="STRING" id="1123380.SAMN02745199_0767"/>
<evidence type="ECO:0000256" key="2">
    <source>
        <dbReference type="ARBA" id="ARBA00012418"/>
    </source>
</evidence>
<evidence type="ECO:0000256" key="7">
    <source>
        <dbReference type="ARBA" id="ARBA00023163"/>
    </source>
</evidence>
<name>A0A1M5S2Q3_9BACT</name>
<evidence type="ECO:0000256" key="4">
    <source>
        <dbReference type="ARBA" id="ARBA00022478"/>
    </source>
</evidence>
<dbReference type="GO" id="GO:0003677">
    <property type="term" value="F:DNA binding"/>
    <property type="evidence" value="ECO:0007669"/>
    <property type="project" value="UniProtKB-UniRule"/>
</dbReference>
<evidence type="ECO:0000256" key="3">
    <source>
        <dbReference type="ARBA" id="ARBA00013725"/>
    </source>
</evidence>
<sequence length="75" mass="8724">MKPVINYDELLKKVPYKFAIPIAVAKRAENLKEFAKAYVKTWDNNYVSIALKELSEGYVRIKNEEILKILIPNVK</sequence>
<keyword evidence="12" id="KW-1185">Reference proteome</keyword>
<dbReference type="HAMAP" id="MF_00366">
    <property type="entry name" value="RNApol_bact_RpoZ"/>
    <property type="match status" value="1"/>
</dbReference>
<dbReference type="EMBL" id="FQXN01000002">
    <property type="protein sequence ID" value="SHH32720.1"/>
    <property type="molecule type" value="Genomic_DNA"/>
</dbReference>
<dbReference type="EC" id="2.7.7.6" evidence="2 10"/>
<keyword evidence="7 10" id="KW-0804">Transcription</keyword>
<dbReference type="RefSeq" id="WP_073072365.1">
    <property type="nucleotide sequence ID" value="NZ_FQXN01000002.1"/>
</dbReference>
<evidence type="ECO:0000313" key="12">
    <source>
        <dbReference type="Proteomes" id="UP000242592"/>
    </source>
</evidence>
<evidence type="ECO:0000256" key="6">
    <source>
        <dbReference type="ARBA" id="ARBA00022695"/>
    </source>
</evidence>
<evidence type="ECO:0000313" key="11">
    <source>
        <dbReference type="EMBL" id="SHH32720.1"/>
    </source>
</evidence>
<dbReference type="GO" id="GO:0000428">
    <property type="term" value="C:DNA-directed RNA polymerase complex"/>
    <property type="evidence" value="ECO:0007669"/>
    <property type="project" value="UniProtKB-KW"/>
</dbReference>
<evidence type="ECO:0000256" key="1">
    <source>
        <dbReference type="ARBA" id="ARBA00006711"/>
    </source>
</evidence>
<evidence type="ECO:0000256" key="5">
    <source>
        <dbReference type="ARBA" id="ARBA00022679"/>
    </source>
</evidence>
<keyword evidence="6 10" id="KW-0548">Nucleotidyltransferase</keyword>
<dbReference type="SUPFAM" id="SSF63562">
    <property type="entry name" value="RPB6/omega subunit-like"/>
    <property type="match status" value="1"/>
</dbReference>
<evidence type="ECO:0000256" key="9">
    <source>
        <dbReference type="ARBA" id="ARBA00048552"/>
    </source>
</evidence>
<protein>
    <recommendedName>
        <fullName evidence="3 10">DNA-directed RNA polymerase subunit omega</fullName>
        <shortName evidence="10">RNAP omega subunit</shortName>
        <ecNumber evidence="2 10">2.7.7.6</ecNumber>
    </recommendedName>
    <alternativeName>
        <fullName evidence="10">RNA polymerase omega subunit</fullName>
    </alternativeName>
    <alternativeName>
        <fullName evidence="8 10">Transcriptase subunit omega</fullName>
    </alternativeName>
</protein>
<evidence type="ECO:0000256" key="8">
    <source>
        <dbReference type="ARBA" id="ARBA00029924"/>
    </source>
</evidence>
<accession>A0A1M5S2Q3</accession>
<comment type="catalytic activity">
    <reaction evidence="9 10">
        <text>RNA(n) + a ribonucleoside 5'-triphosphate = RNA(n+1) + diphosphate</text>
        <dbReference type="Rhea" id="RHEA:21248"/>
        <dbReference type="Rhea" id="RHEA-COMP:14527"/>
        <dbReference type="Rhea" id="RHEA-COMP:17342"/>
        <dbReference type="ChEBI" id="CHEBI:33019"/>
        <dbReference type="ChEBI" id="CHEBI:61557"/>
        <dbReference type="ChEBI" id="CHEBI:140395"/>
        <dbReference type="EC" id="2.7.7.6"/>
    </reaction>
</comment>
<dbReference type="GO" id="GO:0003899">
    <property type="term" value="F:DNA-directed RNA polymerase activity"/>
    <property type="evidence" value="ECO:0007669"/>
    <property type="project" value="UniProtKB-UniRule"/>
</dbReference>
<evidence type="ECO:0000256" key="10">
    <source>
        <dbReference type="HAMAP-Rule" id="MF_00366"/>
    </source>
</evidence>
<dbReference type="AlphaFoldDB" id="A0A1M5S2Q3"/>
<organism evidence="11 12">
    <name type="scientific">Thermosipho atlanticus DSM 15807</name>
    <dbReference type="NCBI Taxonomy" id="1123380"/>
    <lineage>
        <taxon>Bacteria</taxon>
        <taxon>Thermotogati</taxon>
        <taxon>Thermotogota</taxon>
        <taxon>Thermotogae</taxon>
        <taxon>Thermotogales</taxon>
        <taxon>Fervidobacteriaceae</taxon>
        <taxon>Thermosipho</taxon>
    </lineage>
</organism>
<comment type="function">
    <text evidence="10">Promotes RNA polymerase assembly. Latches the N- and C-terminal regions of the beta' subunit thereby facilitating its interaction with the beta and alpha subunits.</text>
</comment>